<dbReference type="GO" id="GO:0046523">
    <property type="term" value="F:S-methyl-5-thioribose-1-phosphate isomerase activity"/>
    <property type="evidence" value="ECO:0007669"/>
    <property type="project" value="UniProtKB-UniRule"/>
</dbReference>
<dbReference type="SMART" id="SM01007">
    <property type="entry name" value="Aldolase_II"/>
    <property type="match status" value="1"/>
</dbReference>
<dbReference type="NCBIfam" id="NF004326">
    <property type="entry name" value="PRK05720.1"/>
    <property type="match status" value="1"/>
</dbReference>
<evidence type="ECO:0000256" key="1">
    <source>
        <dbReference type="ARBA" id="ARBA00022605"/>
    </source>
</evidence>
<evidence type="ECO:0000256" key="9">
    <source>
        <dbReference type="HAMAP-Rule" id="MF_01678"/>
    </source>
</evidence>
<dbReference type="NCBIfam" id="TIGR00524">
    <property type="entry name" value="eIF-2B_rel"/>
    <property type="match status" value="1"/>
</dbReference>
<keyword evidence="6 8" id="KW-0456">Lyase</keyword>
<name>A0A7W3XYY7_9ACTN</name>
<evidence type="ECO:0000256" key="8">
    <source>
        <dbReference type="HAMAP-Rule" id="MF_01677"/>
    </source>
</evidence>
<keyword evidence="13" id="KW-1185">Reference proteome</keyword>
<comment type="similarity">
    <text evidence="8">Belongs to the aldolase class II family. MtnB subfamily.</text>
</comment>
<comment type="pathway">
    <text evidence="8">Amino-acid biosynthesis; L-methionine biosynthesis via salvage pathway; L-methionine from S-methyl-5-thio-alpha-D-ribose 1-phosphate: step 2/6.</text>
</comment>
<dbReference type="Gene3D" id="1.20.120.420">
    <property type="entry name" value="translation initiation factor eif-2b, domain 1"/>
    <property type="match status" value="1"/>
</dbReference>
<feature type="domain" description="Class II aldolase/adducin N-terminal" evidence="11">
    <location>
        <begin position="367"/>
        <end position="566"/>
    </location>
</feature>
<comment type="function">
    <text evidence="9">Catalyzes the interconversion of methylthioribose-1-phosphate (MTR-1-P) into methylthioribulose-1-phosphate (MTRu-1-P).</text>
</comment>
<organism evidence="12 13">
    <name type="scientific">Streptomyces calidiresistens</name>
    <dbReference type="NCBI Taxonomy" id="1485586"/>
    <lineage>
        <taxon>Bacteria</taxon>
        <taxon>Bacillati</taxon>
        <taxon>Actinomycetota</taxon>
        <taxon>Actinomycetes</taxon>
        <taxon>Kitasatosporales</taxon>
        <taxon>Streptomycetaceae</taxon>
        <taxon>Streptomyces</taxon>
    </lineage>
</organism>
<dbReference type="GO" id="GO:0046570">
    <property type="term" value="F:methylthioribulose 1-phosphate dehydratase activity"/>
    <property type="evidence" value="ECO:0007669"/>
    <property type="project" value="UniProtKB-UniRule"/>
</dbReference>
<evidence type="ECO:0000313" key="12">
    <source>
        <dbReference type="EMBL" id="MBB0232494.1"/>
    </source>
</evidence>
<keyword evidence="2 8" id="KW-0479">Metal-binding</keyword>
<reference evidence="13" key="1">
    <citation type="submission" date="2019-10" db="EMBL/GenBank/DDBJ databases">
        <title>Streptomyces sp. nov., a novel actinobacterium isolated from alkaline environment.</title>
        <authorList>
            <person name="Golinska P."/>
        </authorList>
    </citation>
    <scope>NUCLEOTIDE SEQUENCE [LARGE SCALE GENOMIC DNA]</scope>
    <source>
        <strain evidence="13">DSM 42108</strain>
    </source>
</reference>
<dbReference type="GO" id="GO:0005737">
    <property type="term" value="C:cytoplasm"/>
    <property type="evidence" value="ECO:0007669"/>
    <property type="project" value="UniProtKB-UniRule"/>
</dbReference>
<feature type="compositionally biased region" description="Basic and acidic residues" evidence="10">
    <location>
        <begin position="356"/>
        <end position="367"/>
    </location>
</feature>
<dbReference type="Gene3D" id="3.40.50.10470">
    <property type="entry name" value="Translation initiation factor eif-2b, domain 2"/>
    <property type="match status" value="1"/>
</dbReference>
<protein>
    <recommendedName>
        <fullName evidence="8 9">Multifunctional fusion protein</fullName>
    </recommendedName>
    <domain>
        <recommendedName>
            <fullName evidence="9">Methylthioribose-1-phosphate isomerase</fullName>
            <shortName evidence="9">M1Pi</shortName>
            <shortName evidence="9">MTR-1-P isomerase</shortName>
            <ecNumber evidence="9">5.3.1.23</ecNumber>
        </recommendedName>
        <alternativeName>
            <fullName evidence="9">S-methyl-5-thioribose-1-phosphate isomerase</fullName>
        </alternativeName>
    </domain>
    <domain>
        <recommendedName>
            <fullName evidence="8">Methylthioribulose-1-phosphate dehydratase</fullName>
            <shortName evidence="8">MTRu-1-P dehydratase</shortName>
            <ecNumber evidence="8">4.2.1.109</ecNumber>
        </recommendedName>
    </domain>
</protein>
<dbReference type="SUPFAM" id="SSF100950">
    <property type="entry name" value="NagB/RpiA/CoA transferase-like"/>
    <property type="match status" value="1"/>
</dbReference>
<dbReference type="HAMAP" id="MF_01677">
    <property type="entry name" value="Salvage_MtnB"/>
    <property type="match status" value="1"/>
</dbReference>
<feature type="binding site" evidence="9">
    <location>
        <begin position="64"/>
        <end position="66"/>
    </location>
    <ligand>
        <name>substrate</name>
    </ligand>
</feature>
<comment type="pathway">
    <text evidence="9">Amino-acid biosynthesis; L-methionine biosynthesis via salvage pathway; L-methionine from S-methyl-5-thio-alpha-D-ribose 1-phosphate: step 1/6.</text>
</comment>
<feature type="binding site" evidence="9">
    <location>
        <position position="107"/>
    </location>
    <ligand>
        <name>substrate</name>
    </ligand>
</feature>
<feature type="binding site" evidence="8">
    <location>
        <position position="461"/>
    </location>
    <ligand>
        <name>Zn(2+)</name>
        <dbReference type="ChEBI" id="CHEBI:29105"/>
    </ligand>
</feature>
<dbReference type="EMBL" id="VKHS01000968">
    <property type="protein sequence ID" value="MBB0232494.1"/>
    <property type="molecule type" value="Genomic_DNA"/>
</dbReference>
<dbReference type="InterPro" id="IPR037171">
    <property type="entry name" value="NagB/RpiA_transferase-like"/>
</dbReference>
<dbReference type="InterPro" id="IPR036409">
    <property type="entry name" value="Aldolase_II/adducin_N_sf"/>
</dbReference>
<gene>
    <name evidence="9 12" type="primary">mtnA</name>
    <name evidence="8" type="synonym">mtnB</name>
    <name evidence="12" type="ORF">FOE67_24165</name>
</gene>
<feature type="site" description="Transition state stabilizer" evidence="9">
    <location>
        <position position="172"/>
    </location>
</feature>
<dbReference type="InterPro" id="IPR011559">
    <property type="entry name" value="Initiation_fac_2B_a/b/d"/>
</dbReference>
<dbReference type="PANTHER" id="PTHR43475">
    <property type="entry name" value="METHYLTHIORIBOSE-1-PHOSPHATE ISOMERASE"/>
    <property type="match status" value="1"/>
</dbReference>
<evidence type="ECO:0000256" key="6">
    <source>
        <dbReference type="ARBA" id="ARBA00023239"/>
    </source>
</evidence>
<proteinExistence type="inferred from homology"/>
<dbReference type="SUPFAM" id="SSF53639">
    <property type="entry name" value="AraD/HMP-PK domain-like"/>
    <property type="match status" value="1"/>
</dbReference>
<dbReference type="InterPro" id="IPR027363">
    <property type="entry name" value="M1Pi_N"/>
</dbReference>
<evidence type="ECO:0000256" key="3">
    <source>
        <dbReference type="ARBA" id="ARBA00022833"/>
    </source>
</evidence>
<accession>A0A7W3XYY7</accession>
<keyword evidence="3 8" id="KW-0862">Zinc</keyword>
<dbReference type="FunFam" id="1.20.120.420:FF:000003">
    <property type="entry name" value="Methylthioribose-1-phosphate isomerase"/>
    <property type="match status" value="1"/>
</dbReference>
<dbReference type="InterPro" id="IPR000649">
    <property type="entry name" value="IF-2B-related"/>
</dbReference>
<feature type="compositionally biased region" description="Basic residues" evidence="10">
    <location>
        <begin position="1"/>
        <end position="10"/>
    </location>
</feature>
<feature type="active site" description="Proton donor" evidence="9">
    <location>
        <position position="252"/>
    </location>
</feature>
<sequence length="571" mass="59991">MTTHADHHRRPTVDVPPPPPATSLRWAEGALEVIDQRELPHRLSWLRLRTVDEVIAAIRSLAVRGAPAIGLAGAFGVVLSARRHTRADGRTDEAAVRADADRLAAARPTAVNLARAVSRMLPHLSHGPDAVLLAALAAVEEDVAVNRRCARRAADLVEEMLPIGGLRILTHCNTGRLATAAVGTALGAVLELAGRGRIAEVLVDETRPLFQGSRLTAWELEEAGVPYRLLPDSAAASALAGGLADCVLVGADRIAANGDTANKIGTYGLALAAARHDVPFLVVAPESSWDHTLPDGSGIEVEERGADEVTSPGGRRVAPAGARVFNPAFDVTPHRFVTALVSEERLVRPGAPAPAPHEREAVTRPARELASHTRALYARGWLPGTSGNLSVRLPGSGDEILITGSGVDKGTLSAADTVVVDTLTGRAVRPTPGAPRPSAETAIHTAVHRGVPGVGAVVHAHPPYATAASLTAVHGGERGVGRLPIRDLELLKGLGLTDPRGTELPVFANREPVELIAREVAEHLARTPDAPPALLIAGHGVTVWGRDAEQARNRLECVESLCHLLLSLIRI</sequence>
<dbReference type="EC" id="4.2.1.109" evidence="8"/>
<dbReference type="GO" id="GO:0008270">
    <property type="term" value="F:zinc ion binding"/>
    <property type="evidence" value="ECO:0007669"/>
    <property type="project" value="UniProtKB-UniRule"/>
</dbReference>
<dbReference type="UniPathway" id="UPA00904">
    <property type="reaction ID" value="UER00874"/>
</dbReference>
<feature type="binding site" evidence="9">
    <location>
        <begin position="262"/>
        <end position="263"/>
    </location>
    <ligand>
        <name>substrate</name>
    </ligand>
</feature>
<comment type="function">
    <text evidence="8">Catalyzes the dehydration of methylthioribulose-1-phosphate (MTRu-1-P) into 2,3-diketo-5-methylthiopentyl-1-phosphate (DK-MTP-1-P).</text>
</comment>
<dbReference type="NCBIfam" id="TIGR00512">
    <property type="entry name" value="salvage_mtnA"/>
    <property type="match status" value="1"/>
</dbReference>
<comment type="caution">
    <text evidence="12">The sequence shown here is derived from an EMBL/GenBank/DDBJ whole genome shotgun (WGS) entry which is preliminary data.</text>
</comment>
<dbReference type="GO" id="GO:0019509">
    <property type="term" value="P:L-methionine salvage from methylthioadenosine"/>
    <property type="evidence" value="ECO:0007669"/>
    <property type="project" value="UniProtKB-UniRule"/>
</dbReference>
<dbReference type="FunFam" id="3.40.50.10470:FF:000006">
    <property type="entry name" value="Methylthioribose-1-phosphate isomerase"/>
    <property type="match status" value="1"/>
</dbReference>
<comment type="catalytic activity">
    <reaction evidence="8">
        <text>5-(methylsulfanyl)-D-ribulose 1-phosphate = 5-methylsulfanyl-2,3-dioxopentyl phosphate + H2O</text>
        <dbReference type="Rhea" id="RHEA:15549"/>
        <dbReference type="ChEBI" id="CHEBI:15377"/>
        <dbReference type="ChEBI" id="CHEBI:58548"/>
        <dbReference type="ChEBI" id="CHEBI:58828"/>
        <dbReference type="EC" id="4.2.1.109"/>
    </reaction>
</comment>
<keyword evidence="5 9" id="KW-0413">Isomerase</keyword>
<evidence type="ECO:0000313" key="13">
    <source>
        <dbReference type="Proteomes" id="UP000530234"/>
    </source>
</evidence>
<keyword evidence="1 8" id="KW-0028">Amino-acid biosynthesis</keyword>
<dbReference type="Pfam" id="PF01008">
    <property type="entry name" value="IF-2B"/>
    <property type="match status" value="1"/>
</dbReference>
<dbReference type="AlphaFoldDB" id="A0A7W3XYY7"/>
<dbReference type="Gene3D" id="3.40.225.10">
    <property type="entry name" value="Class II aldolase/adducin N-terminal domain"/>
    <property type="match status" value="1"/>
</dbReference>
<feature type="binding site" evidence="8">
    <location>
        <position position="459"/>
    </location>
    <ligand>
        <name>Zn(2+)</name>
        <dbReference type="ChEBI" id="CHEBI:29105"/>
    </ligand>
</feature>
<comment type="catalytic activity">
    <reaction evidence="7 9">
        <text>5-(methylsulfanyl)-alpha-D-ribose 1-phosphate = 5-(methylsulfanyl)-D-ribulose 1-phosphate</text>
        <dbReference type="Rhea" id="RHEA:19989"/>
        <dbReference type="ChEBI" id="CHEBI:58533"/>
        <dbReference type="ChEBI" id="CHEBI:58548"/>
        <dbReference type="EC" id="5.3.1.23"/>
    </reaction>
</comment>
<feature type="region of interest" description="Disordered" evidence="10">
    <location>
        <begin position="1"/>
        <end position="20"/>
    </location>
</feature>
<dbReference type="PANTHER" id="PTHR43475:SF1">
    <property type="entry name" value="METHYLTHIORIBOSE-1-PHOSPHATE ISOMERASE"/>
    <property type="match status" value="1"/>
</dbReference>
<comment type="cofactor">
    <cofactor evidence="8">
        <name>Zn(2+)</name>
        <dbReference type="ChEBI" id="CHEBI:29105"/>
    </cofactor>
    <text evidence="8">Binds 1 zinc ion per subunit.</text>
</comment>
<evidence type="ECO:0000256" key="10">
    <source>
        <dbReference type="SAM" id="MobiDB-lite"/>
    </source>
</evidence>
<evidence type="ECO:0000256" key="5">
    <source>
        <dbReference type="ARBA" id="ARBA00023235"/>
    </source>
</evidence>
<comment type="similarity">
    <text evidence="9">Belongs to the EIF-2B alpha/beta/delta subunits family. MtnA subfamily.</text>
</comment>
<dbReference type="EC" id="5.3.1.23" evidence="9"/>
<evidence type="ECO:0000256" key="4">
    <source>
        <dbReference type="ARBA" id="ARBA00023167"/>
    </source>
</evidence>
<feature type="binding site" evidence="9">
    <location>
        <position position="211"/>
    </location>
    <ligand>
        <name>substrate</name>
    </ligand>
</feature>
<dbReference type="NCBIfam" id="TIGR03328">
    <property type="entry name" value="salvage_mtnB"/>
    <property type="match status" value="1"/>
</dbReference>
<dbReference type="InterPro" id="IPR001303">
    <property type="entry name" value="Aldolase_II/adducin_N"/>
</dbReference>
<dbReference type="InterPro" id="IPR017714">
    <property type="entry name" value="MethylthioRu-1-P_deHdtase_MtnB"/>
</dbReference>
<dbReference type="InterPro" id="IPR005251">
    <property type="entry name" value="IF-M1Pi"/>
</dbReference>
<feature type="region of interest" description="Disordered" evidence="10">
    <location>
        <begin position="348"/>
        <end position="367"/>
    </location>
</feature>
<evidence type="ECO:0000256" key="2">
    <source>
        <dbReference type="ARBA" id="ARBA00022723"/>
    </source>
</evidence>
<evidence type="ECO:0000256" key="7">
    <source>
        <dbReference type="ARBA" id="ARBA00052401"/>
    </source>
</evidence>
<evidence type="ECO:0000259" key="11">
    <source>
        <dbReference type="SMART" id="SM01007"/>
    </source>
</evidence>
<dbReference type="InterPro" id="IPR042529">
    <property type="entry name" value="IF_2B-like_C"/>
</dbReference>
<dbReference type="HAMAP" id="MF_01678">
    <property type="entry name" value="Salvage_MtnA"/>
    <property type="match status" value="1"/>
</dbReference>
<dbReference type="Pfam" id="PF00596">
    <property type="entry name" value="Aldolase_II"/>
    <property type="match status" value="1"/>
</dbReference>
<keyword evidence="4 8" id="KW-0486">Methionine biosynthesis</keyword>
<dbReference type="Proteomes" id="UP000530234">
    <property type="component" value="Unassembled WGS sequence"/>
</dbReference>